<dbReference type="Pfam" id="PF00561">
    <property type="entry name" value="Abhydrolase_1"/>
    <property type="match status" value="1"/>
</dbReference>
<dbReference type="EMBL" id="CAJNOO010000839">
    <property type="protein sequence ID" value="CAF1044834.1"/>
    <property type="molecule type" value="Genomic_DNA"/>
</dbReference>
<feature type="domain" description="AB hydrolase-1" evidence="1">
    <location>
        <begin position="1"/>
        <end position="117"/>
    </location>
</feature>
<proteinExistence type="predicted"/>
<organism evidence="2 3">
    <name type="scientific">Rotaria sordida</name>
    <dbReference type="NCBI Taxonomy" id="392033"/>
    <lineage>
        <taxon>Eukaryota</taxon>
        <taxon>Metazoa</taxon>
        <taxon>Spiralia</taxon>
        <taxon>Gnathifera</taxon>
        <taxon>Rotifera</taxon>
        <taxon>Eurotatoria</taxon>
        <taxon>Bdelloidea</taxon>
        <taxon>Philodinida</taxon>
        <taxon>Philodinidae</taxon>
        <taxon>Rotaria</taxon>
    </lineage>
</organism>
<dbReference type="SUPFAM" id="SSF53474">
    <property type="entry name" value="alpha/beta-Hydrolases"/>
    <property type="match status" value="1"/>
</dbReference>
<name>A0A814JX20_9BILA</name>
<sequence length="322" mass="36802">MDSRAHGRSPSSSANITYDLMTSDVVSLLDYLGLSKIHLVGWSDGGIIGLNLAMNHPDRLYSLFAFAAHYDSSGGNNAPMPSTFVAYFKRAQAEYEEFNSNKPYEIFLNDLLTMWSNYPKWTRVDFEKIPSDLPVWIVAGDHEEVINREQTDTMASWIPQAGELILPRTSHFAFIQEPTRFTIALEQFLAEVTNTTTCSNYHFQLKAEELIGTGHRLSMIYLAIENIDWIMIDLFEMFQPCKTKLSITMEAFLSCVHSQFSHGKRIDVFWLKGEDALFHTRSSNNLIQLGFHTIYVLNRGCNDNIINNNDEFKSIQDCHEKS</sequence>
<dbReference type="SUPFAM" id="SSF52374">
    <property type="entry name" value="Nucleotidylyl transferase"/>
    <property type="match status" value="1"/>
</dbReference>
<evidence type="ECO:0000259" key="1">
    <source>
        <dbReference type="Pfam" id="PF00561"/>
    </source>
</evidence>
<dbReference type="AlphaFoldDB" id="A0A814JX20"/>
<dbReference type="PANTHER" id="PTHR43433">
    <property type="entry name" value="HYDROLASE, ALPHA/BETA FOLD FAMILY PROTEIN"/>
    <property type="match status" value="1"/>
</dbReference>
<comment type="caution">
    <text evidence="2">The sequence shown here is derived from an EMBL/GenBank/DDBJ whole genome shotgun (WGS) entry which is preliminary data.</text>
</comment>
<dbReference type="Proteomes" id="UP000663882">
    <property type="component" value="Unassembled WGS sequence"/>
</dbReference>
<dbReference type="OrthoDB" id="10028263at2759"/>
<accession>A0A814JX20</accession>
<evidence type="ECO:0000313" key="3">
    <source>
        <dbReference type="Proteomes" id="UP000663882"/>
    </source>
</evidence>
<protein>
    <recommendedName>
        <fullName evidence="1">AB hydrolase-1 domain-containing protein</fullName>
    </recommendedName>
</protein>
<dbReference type="InterPro" id="IPR000073">
    <property type="entry name" value="AB_hydrolase_1"/>
</dbReference>
<dbReference type="Gene3D" id="3.40.50.1820">
    <property type="entry name" value="alpha/beta hydrolase"/>
    <property type="match status" value="1"/>
</dbReference>
<evidence type="ECO:0000313" key="2">
    <source>
        <dbReference type="EMBL" id="CAF1044834.1"/>
    </source>
</evidence>
<gene>
    <name evidence="2" type="ORF">RFH988_LOCUS16414</name>
</gene>
<dbReference type="InterPro" id="IPR050471">
    <property type="entry name" value="AB_hydrolase"/>
</dbReference>
<reference evidence="2" key="1">
    <citation type="submission" date="2021-02" db="EMBL/GenBank/DDBJ databases">
        <authorList>
            <person name="Nowell W R."/>
        </authorList>
    </citation>
    <scope>NUCLEOTIDE SEQUENCE</scope>
</reference>
<dbReference type="PANTHER" id="PTHR43433:SF5">
    <property type="entry name" value="AB HYDROLASE-1 DOMAIN-CONTAINING PROTEIN"/>
    <property type="match status" value="1"/>
</dbReference>
<dbReference type="InterPro" id="IPR029058">
    <property type="entry name" value="AB_hydrolase_fold"/>
</dbReference>